<sequence>MNIKGKVAVVTGGASGLGLATATSLVEQGAKVVLFDLNEINAKKACDELGQSVTYFIVNVSDSEFVQTAIQQTIERHGAIHICINCAGVGTPQKTIGRSGVMPLENFKQVIDINLVGTFNVLRLAAAEMTKNEPLPESGERGIIINTASVAAFDGQMGQAAYGASKAGVAGMTLPIARDLSAYGIRINTIAPGLFRTPMAASLSDKVVEKLESMVEFPKRLGRPQEYASLVKFIIENEYINGEVIRLDGGIRMSPR</sequence>
<dbReference type="Proteomes" id="UP001364890">
    <property type="component" value="Unassembled WGS sequence"/>
</dbReference>
<proteinExistence type="inferred from homology"/>
<evidence type="ECO:0000259" key="4">
    <source>
        <dbReference type="SMART" id="SM00822"/>
    </source>
</evidence>
<evidence type="ECO:0000313" key="5">
    <source>
        <dbReference type="EMBL" id="MEI4769053.1"/>
    </source>
</evidence>
<protein>
    <submittedName>
        <fullName evidence="5">SDR family NAD(P)-dependent oxidoreductase</fullName>
    </submittedName>
</protein>
<dbReference type="Gene3D" id="3.40.50.720">
    <property type="entry name" value="NAD(P)-binding Rossmann-like Domain"/>
    <property type="match status" value="1"/>
</dbReference>
<name>A0ABU8F227_9BACI</name>
<dbReference type="PROSITE" id="PS00061">
    <property type="entry name" value="ADH_SHORT"/>
    <property type="match status" value="1"/>
</dbReference>
<evidence type="ECO:0000313" key="6">
    <source>
        <dbReference type="Proteomes" id="UP001364890"/>
    </source>
</evidence>
<dbReference type="PRINTS" id="PR00081">
    <property type="entry name" value="GDHRDH"/>
</dbReference>
<dbReference type="PANTHER" id="PTHR43658:SF8">
    <property type="entry name" value="17-BETA-HYDROXYSTEROID DEHYDROGENASE 14-RELATED"/>
    <property type="match status" value="1"/>
</dbReference>
<keyword evidence="2" id="KW-0560">Oxidoreductase</keyword>
<gene>
    <name evidence="5" type="ORF">WAX74_05185</name>
</gene>
<dbReference type="SMART" id="SM00822">
    <property type="entry name" value="PKS_KR"/>
    <property type="match status" value="1"/>
</dbReference>
<feature type="domain" description="Ketoreductase" evidence="4">
    <location>
        <begin position="6"/>
        <end position="193"/>
    </location>
</feature>
<evidence type="ECO:0000256" key="1">
    <source>
        <dbReference type="ARBA" id="ARBA00006484"/>
    </source>
</evidence>
<dbReference type="PRINTS" id="PR00080">
    <property type="entry name" value="SDRFAMILY"/>
</dbReference>
<organism evidence="5 6">
    <name type="scientific">Psychrobacillus mangrovi</name>
    <dbReference type="NCBI Taxonomy" id="3117745"/>
    <lineage>
        <taxon>Bacteria</taxon>
        <taxon>Bacillati</taxon>
        <taxon>Bacillota</taxon>
        <taxon>Bacilli</taxon>
        <taxon>Bacillales</taxon>
        <taxon>Bacillaceae</taxon>
        <taxon>Psychrobacillus</taxon>
    </lineage>
</organism>
<dbReference type="InterPro" id="IPR036291">
    <property type="entry name" value="NAD(P)-bd_dom_sf"/>
</dbReference>
<keyword evidence="6" id="KW-1185">Reference proteome</keyword>
<dbReference type="PANTHER" id="PTHR43658">
    <property type="entry name" value="SHORT-CHAIN DEHYDROGENASE/REDUCTASE"/>
    <property type="match status" value="1"/>
</dbReference>
<dbReference type="InterPro" id="IPR057326">
    <property type="entry name" value="KR_dom"/>
</dbReference>
<dbReference type="InterPro" id="IPR020904">
    <property type="entry name" value="Sc_DH/Rdtase_CS"/>
</dbReference>
<evidence type="ECO:0000256" key="2">
    <source>
        <dbReference type="ARBA" id="ARBA00023002"/>
    </source>
</evidence>
<dbReference type="RefSeq" id="WP_336496601.1">
    <property type="nucleotide sequence ID" value="NZ_JBAWSY010000002.1"/>
</dbReference>
<dbReference type="InterPro" id="IPR002347">
    <property type="entry name" value="SDR_fam"/>
</dbReference>
<comment type="similarity">
    <text evidence="1 3">Belongs to the short-chain dehydrogenases/reductases (SDR) family.</text>
</comment>
<comment type="caution">
    <text evidence="5">The sequence shown here is derived from an EMBL/GenBank/DDBJ whole genome shotgun (WGS) entry which is preliminary data.</text>
</comment>
<accession>A0ABU8F227</accession>
<dbReference type="Pfam" id="PF00106">
    <property type="entry name" value="adh_short"/>
    <property type="match status" value="1"/>
</dbReference>
<reference evidence="5 6" key="1">
    <citation type="submission" date="2024-01" db="EMBL/GenBank/DDBJ databases">
        <title>Seven novel Bacillus-like species.</title>
        <authorList>
            <person name="Liu G."/>
        </authorList>
    </citation>
    <scope>NUCLEOTIDE SEQUENCE [LARGE SCALE GENOMIC DNA]</scope>
    <source>
        <strain evidence="5 6">FJAT-51614</strain>
    </source>
</reference>
<dbReference type="EMBL" id="JBAWSY010000002">
    <property type="protein sequence ID" value="MEI4769053.1"/>
    <property type="molecule type" value="Genomic_DNA"/>
</dbReference>
<dbReference type="SUPFAM" id="SSF51735">
    <property type="entry name" value="NAD(P)-binding Rossmann-fold domains"/>
    <property type="match status" value="1"/>
</dbReference>
<evidence type="ECO:0000256" key="3">
    <source>
        <dbReference type="RuleBase" id="RU000363"/>
    </source>
</evidence>